<organism evidence="1">
    <name type="scientific">Arundo donax</name>
    <name type="common">Giant reed</name>
    <name type="synonym">Donax arundinaceus</name>
    <dbReference type="NCBI Taxonomy" id="35708"/>
    <lineage>
        <taxon>Eukaryota</taxon>
        <taxon>Viridiplantae</taxon>
        <taxon>Streptophyta</taxon>
        <taxon>Embryophyta</taxon>
        <taxon>Tracheophyta</taxon>
        <taxon>Spermatophyta</taxon>
        <taxon>Magnoliopsida</taxon>
        <taxon>Liliopsida</taxon>
        <taxon>Poales</taxon>
        <taxon>Poaceae</taxon>
        <taxon>PACMAD clade</taxon>
        <taxon>Arundinoideae</taxon>
        <taxon>Arundineae</taxon>
        <taxon>Arundo</taxon>
    </lineage>
</organism>
<proteinExistence type="predicted"/>
<sequence>MYKVVIEEAEIFIRELSANEHRSSIQPDRCLVIILVIYTAFYF</sequence>
<dbReference type="AlphaFoldDB" id="A0A0A9H039"/>
<name>A0A0A9H039_ARUDO</name>
<protein>
    <submittedName>
        <fullName evidence="1">Uncharacterized protein</fullName>
    </submittedName>
</protein>
<evidence type="ECO:0000313" key="1">
    <source>
        <dbReference type="EMBL" id="JAE30112.1"/>
    </source>
</evidence>
<dbReference type="EMBL" id="GBRH01167784">
    <property type="protein sequence ID" value="JAE30112.1"/>
    <property type="molecule type" value="Transcribed_RNA"/>
</dbReference>
<accession>A0A0A9H039</accession>
<reference evidence="1" key="2">
    <citation type="journal article" date="2015" name="Data Brief">
        <title>Shoot transcriptome of the giant reed, Arundo donax.</title>
        <authorList>
            <person name="Barrero R.A."/>
            <person name="Guerrero F.D."/>
            <person name="Moolhuijzen P."/>
            <person name="Goolsby J.A."/>
            <person name="Tidwell J."/>
            <person name="Bellgard S.E."/>
            <person name="Bellgard M.I."/>
        </authorList>
    </citation>
    <scope>NUCLEOTIDE SEQUENCE</scope>
    <source>
        <tissue evidence="1">Shoot tissue taken approximately 20 cm above the soil surface</tissue>
    </source>
</reference>
<reference evidence="1" key="1">
    <citation type="submission" date="2014-09" db="EMBL/GenBank/DDBJ databases">
        <authorList>
            <person name="Magalhaes I.L.F."/>
            <person name="Oliveira U."/>
            <person name="Santos F.R."/>
            <person name="Vidigal T.H.D.A."/>
            <person name="Brescovit A.D."/>
            <person name="Santos A.J."/>
        </authorList>
    </citation>
    <scope>NUCLEOTIDE SEQUENCE</scope>
    <source>
        <tissue evidence="1">Shoot tissue taken approximately 20 cm above the soil surface</tissue>
    </source>
</reference>